<evidence type="ECO:0000256" key="3">
    <source>
        <dbReference type="RuleBase" id="RU000363"/>
    </source>
</evidence>
<dbReference type="PROSITE" id="PS00061">
    <property type="entry name" value="ADH_SHORT"/>
    <property type="match status" value="1"/>
</dbReference>
<evidence type="ECO:0000256" key="2">
    <source>
        <dbReference type="ARBA" id="ARBA00023002"/>
    </source>
</evidence>
<name>A0A010S6C2_PSEFL</name>
<dbReference type="Pfam" id="PF00106">
    <property type="entry name" value="adh_short"/>
    <property type="match status" value="1"/>
</dbReference>
<dbReference type="RefSeq" id="WP_019689412.1">
    <property type="nucleotide sequence ID" value="NZ_AFOY02000004.1"/>
</dbReference>
<evidence type="ECO:0000313" key="4">
    <source>
        <dbReference type="EMBL" id="EXF96074.1"/>
    </source>
</evidence>
<dbReference type="InterPro" id="IPR002347">
    <property type="entry name" value="SDR_fam"/>
</dbReference>
<evidence type="ECO:0000313" key="5">
    <source>
        <dbReference type="Proteomes" id="UP000022611"/>
    </source>
</evidence>
<dbReference type="AlphaFoldDB" id="A0A010S6C2"/>
<protein>
    <submittedName>
        <fullName evidence="4">3-ketoacyl-ACP reductase</fullName>
    </submittedName>
</protein>
<keyword evidence="2" id="KW-0560">Oxidoreductase</keyword>
<dbReference type="InterPro" id="IPR020904">
    <property type="entry name" value="Sc_DH/Rdtase_CS"/>
</dbReference>
<reference evidence="4 5" key="1">
    <citation type="journal article" date="2011" name="J. Bacteriol.">
        <title>Draft genome sequence of the polycyclic aromatic hydrocarbon-degrading, genetically engineered bioluminescent bioreporter Pseudomonas fluorescens HK44.</title>
        <authorList>
            <person name="Chauhan A."/>
            <person name="Layton A.C."/>
            <person name="Williams D.E."/>
            <person name="Smartt A.E."/>
            <person name="Ripp S."/>
            <person name="Karpinets T.V."/>
            <person name="Brown S.D."/>
            <person name="Sayler G.S."/>
        </authorList>
    </citation>
    <scope>NUCLEOTIDE SEQUENCE [LARGE SCALE GENOMIC DNA]</scope>
    <source>
        <strain evidence="4 5">HK44</strain>
    </source>
</reference>
<dbReference type="eggNOG" id="COG1028">
    <property type="taxonomic scope" value="Bacteria"/>
</dbReference>
<dbReference type="Proteomes" id="UP000022611">
    <property type="component" value="Unassembled WGS sequence"/>
</dbReference>
<evidence type="ECO:0000256" key="1">
    <source>
        <dbReference type="ARBA" id="ARBA00006484"/>
    </source>
</evidence>
<dbReference type="FunFam" id="3.40.50.720:FF:000084">
    <property type="entry name" value="Short-chain dehydrogenase reductase"/>
    <property type="match status" value="1"/>
</dbReference>
<gene>
    <name evidence="4" type="ORF">HK44_022370</name>
</gene>
<proteinExistence type="inferred from homology"/>
<dbReference type="PANTHER" id="PTHR24321:SF8">
    <property type="entry name" value="ESTRADIOL 17-BETA-DEHYDROGENASE 8-RELATED"/>
    <property type="match status" value="1"/>
</dbReference>
<comment type="similarity">
    <text evidence="1 3">Belongs to the short-chain dehydrogenases/reductases (SDR) family.</text>
</comment>
<dbReference type="HOGENOM" id="CLU_010194_1_0_6"/>
<dbReference type="PATRIC" id="fig|1042209.11.peg.1011"/>
<dbReference type="InterPro" id="IPR036291">
    <property type="entry name" value="NAD(P)-bd_dom_sf"/>
</dbReference>
<comment type="caution">
    <text evidence="4">The sequence shown here is derived from an EMBL/GenBank/DDBJ whole genome shotgun (WGS) entry which is preliminary data.</text>
</comment>
<organism evidence="4 5">
    <name type="scientific">Pseudomonas fluorescens HK44</name>
    <dbReference type="NCBI Taxonomy" id="1042209"/>
    <lineage>
        <taxon>Bacteria</taxon>
        <taxon>Pseudomonadati</taxon>
        <taxon>Pseudomonadota</taxon>
        <taxon>Gammaproteobacteria</taxon>
        <taxon>Pseudomonadales</taxon>
        <taxon>Pseudomonadaceae</taxon>
        <taxon>Pseudomonas</taxon>
    </lineage>
</organism>
<dbReference type="PRINTS" id="PR00080">
    <property type="entry name" value="SDRFAMILY"/>
</dbReference>
<dbReference type="OrthoDB" id="9806974at2"/>
<dbReference type="CDD" id="cd05233">
    <property type="entry name" value="SDR_c"/>
    <property type="match status" value="1"/>
</dbReference>
<dbReference type="EMBL" id="AFOY02000004">
    <property type="protein sequence ID" value="EXF96074.1"/>
    <property type="molecule type" value="Genomic_DNA"/>
</dbReference>
<sequence>MTVQRVLITAGAGGIGRAIVQAFMAKGAKVFVCDIDADGLTRLEVDFPGVKSTLCDISSLADIEKMVALAAQTLGGLDVLINNAGIAGPTAPVDQLDPADWAKVVQINLNGTFNVTHFAIPHLKKSAAGSIINMSSVSGRFGYPNRSAYSTTKWGLIGFTKTLSIELGADNIRVNAILPGAVDGPRFQNVLKGRAQLSGRSIEEETVAALGTQSIKHLVNPNHIADLAFFLASPSGESISGQMLPIDCDMQHTS</sequence>
<dbReference type="Gene3D" id="3.40.50.720">
    <property type="entry name" value="NAD(P)-binding Rossmann-like Domain"/>
    <property type="match status" value="1"/>
</dbReference>
<dbReference type="SUPFAM" id="SSF51735">
    <property type="entry name" value="NAD(P)-binding Rossmann-fold domains"/>
    <property type="match status" value="1"/>
</dbReference>
<accession>A0A010S6C2</accession>
<dbReference type="GO" id="GO:0016491">
    <property type="term" value="F:oxidoreductase activity"/>
    <property type="evidence" value="ECO:0007669"/>
    <property type="project" value="UniProtKB-KW"/>
</dbReference>
<dbReference type="PANTHER" id="PTHR24321">
    <property type="entry name" value="DEHYDROGENASES, SHORT CHAIN"/>
    <property type="match status" value="1"/>
</dbReference>
<dbReference type="PRINTS" id="PR00081">
    <property type="entry name" value="GDHRDH"/>
</dbReference>
<dbReference type="NCBIfam" id="NF009466">
    <property type="entry name" value="PRK12826.1-2"/>
    <property type="match status" value="1"/>
</dbReference>